<dbReference type="PANTHER" id="PTHR36974:SF1">
    <property type="entry name" value="DOXX FAMILY MEMBRANE PROTEIN"/>
    <property type="match status" value="1"/>
</dbReference>
<gene>
    <name evidence="3" type="ORF">SAMN04489742_2558</name>
</gene>
<keyword evidence="2" id="KW-0472">Membrane</keyword>
<evidence type="ECO:0000313" key="4">
    <source>
        <dbReference type="Proteomes" id="UP000181917"/>
    </source>
</evidence>
<feature type="transmembrane region" description="Helical" evidence="2">
    <location>
        <begin position="92"/>
        <end position="111"/>
    </location>
</feature>
<evidence type="ECO:0000313" key="3">
    <source>
        <dbReference type="EMBL" id="SDQ78650.1"/>
    </source>
</evidence>
<dbReference type="Proteomes" id="UP000181917">
    <property type="component" value="Unassembled WGS sequence"/>
</dbReference>
<feature type="transmembrane region" description="Helical" evidence="2">
    <location>
        <begin position="65"/>
        <end position="85"/>
    </location>
</feature>
<organism evidence="3 4">
    <name type="scientific">Crystallibacter crystallopoietes</name>
    <dbReference type="NCBI Taxonomy" id="37928"/>
    <lineage>
        <taxon>Bacteria</taxon>
        <taxon>Bacillati</taxon>
        <taxon>Actinomycetota</taxon>
        <taxon>Actinomycetes</taxon>
        <taxon>Micrococcales</taxon>
        <taxon>Micrococcaceae</taxon>
        <taxon>Crystallibacter</taxon>
    </lineage>
</organism>
<keyword evidence="2" id="KW-0812">Transmembrane</keyword>
<sequence length="182" mass="19143">MAPLITLLAVTLLLRLAGTLGVKPLRSWRVSLRGGLAAMLVLTGTAHFNGIREDLINMVPPALPYPGLLVTLTGVLELAAALGLLHRWTAPWAGAGLMVLLVVMFPANVYAAVAGIDFGGEPATELLPRTLMQLVFIAAAAAVALPSFKALGNRFKARRNRRKAASPSSRGGLPARVLDNGH</sequence>
<protein>
    <submittedName>
        <fullName evidence="3">Uncharacterized membrane protein</fullName>
    </submittedName>
</protein>
<proteinExistence type="predicted"/>
<dbReference type="RefSeq" id="WP_074700779.1">
    <property type="nucleotide sequence ID" value="NZ_CP018863.1"/>
</dbReference>
<dbReference type="KEGG" id="acry:AC20117_04645"/>
<keyword evidence="4" id="KW-1185">Reference proteome</keyword>
<feature type="region of interest" description="Disordered" evidence="1">
    <location>
        <begin position="160"/>
        <end position="182"/>
    </location>
</feature>
<feature type="transmembrane region" description="Helical" evidence="2">
    <location>
        <begin position="131"/>
        <end position="152"/>
    </location>
</feature>
<evidence type="ECO:0000256" key="1">
    <source>
        <dbReference type="SAM" id="MobiDB-lite"/>
    </source>
</evidence>
<dbReference type="OrthoDB" id="129693at2"/>
<dbReference type="PANTHER" id="PTHR36974">
    <property type="entry name" value="MEMBRANE PROTEIN-RELATED"/>
    <property type="match status" value="1"/>
</dbReference>
<name>A0A1H1DQK5_9MICC</name>
<reference evidence="3 4" key="1">
    <citation type="submission" date="2016-10" db="EMBL/GenBank/DDBJ databases">
        <authorList>
            <person name="de Groot N.N."/>
        </authorList>
    </citation>
    <scope>NUCLEOTIDE SEQUENCE [LARGE SCALE GENOMIC DNA]</scope>
    <source>
        <strain evidence="3 4">DSM 20117</strain>
    </source>
</reference>
<dbReference type="STRING" id="37928.SAMN04489742_2558"/>
<keyword evidence="2" id="KW-1133">Transmembrane helix</keyword>
<evidence type="ECO:0000256" key="2">
    <source>
        <dbReference type="SAM" id="Phobius"/>
    </source>
</evidence>
<dbReference type="AlphaFoldDB" id="A0A1H1DQK5"/>
<dbReference type="EMBL" id="FNKH01000002">
    <property type="protein sequence ID" value="SDQ78650.1"/>
    <property type="molecule type" value="Genomic_DNA"/>
</dbReference>
<accession>A0A1H1DQK5</accession>